<accession>A0ABD2WSV3</accession>
<dbReference type="EMBL" id="JBJJXI010000074">
    <property type="protein sequence ID" value="KAL3396073.1"/>
    <property type="molecule type" value="Genomic_DNA"/>
</dbReference>
<proteinExistence type="predicted"/>
<evidence type="ECO:0000313" key="2">
    <source>
        <dbReference type="Proteomes" id="UP001627154"/>
    </source>
</evidence>
<reference evidence="1 2" key="1">
    <citation type="journal article" date="2024" name="bioRxiv">
        <title>A reference genome for Trichogramma kaykai: A tiny desert-dwelling parasitoid wasp with competing sex-ratio distorters.</title>
        <authorList>
            <person name="Culotta J."/>
            <person name="Lindsey A.R."/>
        </authorList>
    </citation>
    <scope>NUCLEOTIDE SEQUENCE [LARGE SCALE GENOMIC DNA]</scope>
    <source>
        <strain evidence="1 2">KSX58</strain>
    </source>
</reference>
<evidence type="ECO:0000313" key="1">
    <source>
        <dbReference type="EMBL" id="KAL3396073.1"/>
    </source>
</evidence>
<organism evidence="1 2">
    <name type="scientific">Trichogramma kaykai</name>
    <dbReference type="NCBI Taxonomy" id="54128"/>
    <lineage>
        <taxon>Eukaryota</taxon>
        <taxon>Metazoa</taxon>
        <taxon>Ecdysozoa</taxon>
        <taxon>Arthropoda</taxon>
        <taxon>Hexapoda</taxon>
        <taxon>Insecta</taxon>
        <taxon>Pterygota</taxon>
        <taxon>Neoptera</taxon>
        <taxon>Endopterygota</taxon>
        <taxon>Hymenoptera</taxon>
        <taxon>Apocrita</taxon>
        <taxon>Proctotrupomorpha</taxon>
        <taxon>Chalcidoidea</taxon>
        <taxon>Trichogrammatidae</taxon>
        <taxon>Trichogramma</taxon>
    </lineage>
</organism>
<dbReference type="Proteomes" id="UP001627154">
    <property type="component" value="Unassembled WGS sequence"/>
</dbReference>
<protein>
    <submittedName>
        <fullName evidence="1">Uncharacterized protein</fullName>
    </submittedName>
</protein>
<gene>
    <name evidence="1" type="ORF">TKK_009945</name>
</gene>
<comment type="caution">
    <text evidence="1">The sequence shown here is derived from an EMBL/GenBank/DDBJ whole genome shotgun (WGS) entry which is preliminary data.</text>
</comment>
<sequence>MLPGNHPEVLARAAAALKRLDQATFQLQLAEKQLYSFHDYVADLSEVYRSGERIENESIAMLDTRRRDARRNFDLLFELYLRWAVEGLDLNNDIGYIRSVYFAADVRANELYNRHLLKYGRY</sequence>
<keyword evidence="2" id="KW-1185">Reference proteome</keyword>
<name>A0ABD2WSV3_9HYME</name>
<dbReference type="AlphaFoldDB" id="A0ABD2WSV3"/>